<dbReference type="AlphaFoldDB" id="A0A4C1U206"/>
<gene>
    <name evidence="2" type="ORF">EVAR_10605_1</name>
</gene>
<reference evidence="2 3" key="1">
    <citation type="journal article" date="2019" name="Commun. Biol.">
        <title>The bagworm genome reveals a unique fibroin gene that provides high tensile strength.</title>
        <authorList>
            <person name="Kono N."/>
            <person name="Nakamura H."/>
            <person name="Ohtoshi R."/>
            <person name="Tomita M."/>
            <person name="Numata K."/>
            <person name="Arakawa K."/>
        </authorList>
    </citation>
    <scope>NUCLEOTIDE SEQUENCE [LARGE SCALE GENOMIC DNA]</scope>
</reference>
<comment type="caution">
    <text evidence="2">The sequence shown here is derived from an EMBL/GenBank/DDBJ whole genome shotgun (WGS) entry which is preliminary data.</text>
</comment>
<dbReference type="EMBL" id="BGZK01000117">
    <property type="protein sequence ID" value="GBP20341.1"/>
    <property type="molecule type" value="Genomic_DNA"/>
</dbReference>
<keyword evidence="3" id="KW-1185">Reference proteome</keyword>
<sequence length="140" mass="14964">MSGQAPRRLQRGRRAASDTSASGKRRGRPYQICRPVRGAARSAARDARVRQHTRTQDGLHWFPWASDASSTAYAGGVCDVIRTRTRGRLDDNSGELASDPAAPRLGVCRGPLPGVNSHRTSAPLAPGTPICGRTVMTAAF</sequence>
<proteinExistence type="predicted"/>
<protein>
    <submittedName>
        <fullName evidence="2">Uncharacterized protein</fullName>
    </submittedName>
</protein>
<feature type="region of interest" description="Disordered" evidence="1">
    <location>
        <begin position="1"/>
        <end position="47"/>
    </location>
</feature>
<name>A0A4C1U206_EUMVA</name>
<accession>A0A4C1U206</accession>
<evidence type="ECO:0000313" key="3">
    <source>
        <dbReference type="Proteomes" id="UP000299102"/>
    </source>
</evidence>
<evidence type="ECO:0000256" key="1">
    <source>
        <dbReference type="SAM" id="MobiDB-lite"/>
    </source>
</evidence>
<evidence type="ECO:0000313" key="2">
    <source>
        <dbReference type="EMBL" id="GBP20341.1"/>
    </source>
</evidence>
<organism evidence="2 3">
    <name type="scientific">Eumeta variegata</name>
    <name type="common">Bagworm moth</name>
    <name type="synonym">Eumeta japonica</name>
    <dbReference type="NCBI Taxonomy" id="151549"/>
    <lineage>
        <taxon>Eukaryota</taxon>
        <taxon>Metazoa</taxon>
        <taxon>Ecdysozoa</taxon>
        <taxon>Arthropoda</taxon>
        <taxon>Hexapoda</taxon>
        <taxon>Insecta</taxon>
        <taxon>Pterygota</taxon>
        <taxon>Neoptera</taxon>
        <taxon>Endopterygota</taxon>
        <taxon>Lepidoptera</taxon>
        <taxon>Glossata</taxon>
        <taxon>Ditrysia</taxon>
        <taxon>Tineoidea</taxon>
        <taxon>Psychidae</taxon>
        <taxon>Oiketicinae</taxon>
        <taxon>Eumeta</taxon>
    </lineage>
</organism>
<dbReference type="Proteomes" id="UP000299102">
    <property type="component" value="Unassembled WGS sequence"/>
</dbReference>